<dbReference type="KEGG" id="spri:SPRI_6990"/>
<dbReference type="EMBL" id="CP011340">
    <property type="protein sequence ID" value="ALC25296.1"/>
    <property type="molecule type" value="Genomic_DNA"/>
</dbReference>
<evidence type="ECO:0000256" key="1">
    <source>
        <dbReference type="ARBA" id="ARBA00022987"/>
    </source>
</evidence>
<gene>
    <name evidence="4" type="ORF">SPRI_6990</name>
</gene>
<proteinExistence type="inferred from homology"/>
<dbReference type="PATRIC" id="fig|38300.4.peg.7318"/>
<dbReference type="GO" id="GO:0031411">
    <property type="term" value="C:gas vesicle"/>
    <property type="evidence" value="ECO:0007669"/>
    <property type="project" value="UniProtKB-SubCell"/>
</dbReference>
<evidence type="ECO:0000256" key="3">
    <source>
        <dbReference type="ARBA" id="ARBA00035643"/>
    </source>
</evidence>
<protein>
    <submittedName>
        <fullName evidence="4">Gas vesicle protein</fullName>
    </submittedName>
</protein>
<dbReference type="GO" id="GO:0031412">
    <property type="term" value="P:gas vesicle organization"/>
    <property type="evidence" value="ECO:0007669"/>
    <property type="project" value="InterPro"/>
</dbReference>
<organism evidence="4">
    <name type="scientific">Streptomyces pristinaespiralis</name>
    <dbReference type="NCBI Taxonomy" id="38300"/>
    <lineage>
        <taxon>Bacteria</taxon>
        <taxon>Bacillati</taxon>
        <taxon>Actinomycetota</taxon>
        <taxon>Actinomycetes</taxon>
        <taxon>Kitasatosporales</taxon>
        <taxon>Streptomycetaceae</taxon>
        <taxon>Streptomyces</taxon>
    </lineage>
</organism>
<dbReference type="STRING" id="38300.SPRI_6990"/>
<dbReference type="RefSeq" id="WP_005321466.1">
    <property type="nucleotide sequence ID" value="NZ_CP011340.1"/>
</dbReference>
<evidence type="ECO:0000256" key="2">
    <source>
        <dbReference type="ARBA" id="ARBA00035108"/>
    </source>
</evidence>
<reference evidence="4 5" key="1">
    <citation type="submission" date="2015-08" db="EMBL/GenBank/DDBJ databases">
        <title>Genome sequence of the pristinamycin over-producing bacterium Streptomyces pristinaespiralis HCCB10218.</title>
        <authorList>
            <person name="Tian J."/>
            <person name="Yang J."/>
            <person name="Li L."/>
            <person name="Ruan L."/>
            <person name="Wei W."/>
            <person name="Zheng G."/>
            <person name="Wei Z."/>
            <person name="Yang S."/>
            <person name="Ge M."/>
            <person name="Jiang W."/>
            <person name="Lu Y."/>
        </authorList>
    </citation>
    <scope>NUCLEOTIDE SEQUENCE [LARGE SCALE GENOMIC DNA]</scope>
    <source>
        <strain evidence="4 5">HCCB 10218</strain>
    </source>
</reference>
<dbReference type="InterPro" id="IPR009430">
    <property type="entry name" value="GvpL/GvpF"/>
</dbReference>
<dbReference type="OrthoDB" id="4864106at2"/>
<dbReference type="Proteomes" id="UP000060513">
    <property type="component" value="Chromosome"/>
</dbReference>
<name>A0A0M4DGN2_STRPR</name>
<comment type="subcellular location">
    <subcellularLocation>
        <location evidence="2">Gas vesicle</location>
    </subcellularLocation>
</comment>
<dbReference type="OMA" id="IRYNNFT"/>
<dbReference type="AlphaFoldDB" id="A0A0M4DGN2"/>
<dbReference type="PANTHER" id="PTHR36852">
    <property type="entry name" value="PROTEIN GVPL 2"/>
    <property type="match status" value="1"/>
</dbReference>
<accession>A0A0M4DGN2</accession>
<sequence length="239" mass="25977">MSTYVYGIARNSPALERASRTPGVGDPPRPVRVLSHGRLAALVSDVTEELRPKRRDLLAHQNVLTEAGTAGAVLPLRFGGMSPDDEAVAAVLAEREDHYLERLQAIDGKDEFNVKADHDEEAVLHRVLADDPELRAMGLAQQAAGGGSQQDKMRLGELIVEAVRQREELDRTEVQRALEGAAVDSAPAPDGSGRVANVSYLVERDRAEEFLTAVSAFQQANPQLRLQVNGPLPPYSFVE</sequence>
<keyword evidence="1" id="KW-0304">Gas vesicle</keyword>
<dbReference type="Pfam" id="PF06386">
    <property type="entry name" value="GvpL_GvpF"/>
    <property type="match status" value="1"/>
</dbReference>
<evidence type="ECO:0000313" key="4">
    <source>
        <dbReference type="EMBL" id="ALC25296.1"/>
    </source>
</evidence>
<comment type="similarity">
    <text evidence="3">Belongs to the gas vesicle GvpF/GvpL family.</text>
</comment>
<dbReference type="GeneID" id="97231977"/>
<dbReference type="PANTHER" id="PTHR36852:SF1">
    <property type="entry name" value="PROTEIN GVPL 2"/>
    <property type="match status" value="1"/>
</dbReference>
<evidence type="ECO:0000313" key="5">
    <source>
        <dbReference type="Proteomes" id="UP000060513"/>
    </source>
</evidence>